<reference evidence="4 5" key="1">
    <citation type="submission" date="2023-03" db="EMBL/GenBank/DDBJ databases">
        <title>Fodinicurvata sp. CAU 1616 isolated from sea sendiment.</title>
        <authorList>
            <person name="Kim W."/>
        </authorList>
    </citation>
    <scope>NUCLEOTIDE SEQUENCE [LARGE SCALE GENOMIC DNA]</scope>
    <source>
        <strain evidence="4 5">CAU 1616</strain>
    </source>
</reference>
<gene>
    <name evidence="4" type="ORF">P2G67_07465</name>
</gene>
<dbReference type="InterPro" id="IPR052515">
    <property type="entry name" value="Gfo/Idh/MocA_Oxidoreductase"/>
</dbReference>
<dbReference type="Pfam" id="PF02894">
    <property type="entry name" value="GFO_IDH_MocA_C"/>
    <property type="match status" value="1"/>
</dbReference>
<dbReference type="Gene3D" id="3.30.360.10">
    <property type="entry name" value="Dihydrodipicolinate Reductase, domain 2"/>
    <property type="match status" value="1"/>
</dbReference>
<keyword evidence="5" id="KW-1185">Reference proteome</keyword>
<feature type="domain" description="Gfo/Idh/MocA-like oxidoreductase C-terminal" evidence="3">
    <location>
        <begin position="150"/>
        <end position="230"/>
    </location>
</feature>
<accession>A0ABT5YLJ1</accession>
<dbReference type="PANTHER" id="PTHR43249:SF1">
    <property type="entry name" value="D-GLUCOSIDE 3-DEHYDROGENASE"/>
    <property type="match status" value="1"/>
</dbReference>
<feature type="region of interest" description="Disordered" evidence="1">
    <location>
        <begin position="300"/>
        <end position="321"/>
    </location>
</feature>
<dbReference type="InterPro" id="IPR004104">
    <property type="entry name" value="Gfo/Idh/MocA-like_OxRdtase_C"/>
</dbReference>
<dbReference type="EMBL" id="JARHUD010000004">
    <property type="protein sequence ID" value="MDF2095810.1"/>
    <property type="molecule type" value="Genomic_DNA"/>
</dbReference>
<dbReference type="InterPro" id="IPR000683">
    <property type="entry name" value="Gfo/Idh/MocA-like_OxRdtase_N"/>
</dbReference>
<evidence type="ECO:0000259" key="2">
    <source>
        <dbReference type="Pfam" id="PF01408"/>
    </source>
</evidence>
<evidence type="ECO:0000313" key="5">
    <source>
        <dbReference type="Proteomes" id="UP001215503"/>
    </source>
</evidence>
<feature type="domain" description="Gfo/Idh/MocA-like oxidoreductase N-terminal" evidence="2">
    <location>
        <begin position="4"/>
        <end position="126"/>
    </location>
</feature>
<comment type="caution">
    <text evidence="4">The sequence shown here is derived from an EMBL/GenBank/DDBJ whole genome shotgun (WGS) entry which is preliminary data.</text>
</comment>
<dbReference type="SUPFAM" id="SSF51735">
    <property type="entry name" value="NAD(P)-binding Rossmann-fold domains"/>
    <property type="match status" value="1"/>
</dbReference>
<dbReference type="PANTHER" id="PTHR43249">
    <property type="entry name" value="UDP-N-ACETYL-2-AMINO-2-DEOXY-D-GLUCURONATE OXIDASE"/>
    <property type="match status" value="1"/>
</dbReference>
<dbReference type="Proteomes" id="UP001215503">
    <property type="component" value="Unassembled WGS sequence"/>
</dbReference>
<dbReference type="RefSeq" id="WP_275821584.1">
    <property type="nucleotide sequence ID" value="NZ_JARHUD010000004.1"/>
</dbReference>
<protein>
    <submittedName>
        <fullName evidence="4">Gfo/Idh/MocA family oxidoreductase</fullName>
    </submittedName>
</protein>
<dbReference type="Gene3D" id="3.40.50.720">
    <property type="entry name" value="NAD(P)-binding Rossmann-like Domain"/>
    <property type="match status" value="1"/>
</dbReference>
<proteinExistence type="predicted"/>
<evidence type="ECO:0000259" key="3">
    <source>
        <dbReference type="Pfam" id="PF02894"/>
    </source>
</evidence>
<name>A0ABT5YLJ1_9PROT</name>
<sequence>MVAFALIGAAGYIAPRHMRAIRDCGGQLAVACDVSDSVGVIDGLAPEAAFFTEFERFEDYCYRLRRPRGTGLDFLSVCTPNHLHHAHVAAGLRLGCDVICEKPLVLTTALLDDLAQLEQDSGARVSTILQLRLHPVIRALRSLVGQAPPGTLHEVELTYITSRGAWYDTSWKADPRRSGGLAMNIGIHFFDMLHYLFGERQRSVLHLAEEHRAAGYLRFDRAQVRWFLSTDAADLPRQRAPGQTTFRAITLDGRDVEFSDGFADLHSRSYAEVLAGRGFGLAEVRPSIETVEAIRNARPRAPEAGEAHPWLRSEAREAVPA</sequence>
<evidence type="ECO:0000313" key="4">
    <source>
        <dbReference type="EMBL" id="MDF2095810.1"/>
    </source>
</evidence>
<dbReference type="InterPro" id="IPR036291">
    <property type="entry name" value="NAD(P)-bd_dom_sf"/>
</dbReference>
<dbReference type="Pfam" id="PF01408">
    <property type="entry name" value="GFO_IDH_MocA"/>
    <property type="match status" value="1"/>
</dbReference>
<organism evidence="4 5">
    <name type="scientific">Aquibaculum arenosum</name>
    <dbReference type="NCBI Taxonomy" id="3032591"/>
    <lineage>
        <taxon>Bacteria</taxon>
        <taxon>Pseudomonadati</taxon>
        <taxon>Pseudomonadota</taxon>
        <taxon>Alphaproteobacteria</taxon>
        <taxon>Rhodospirillales</taxon>
        <taxon>Rhodovibrionaceae</taxon>
        <taxon>Aquibaculum</taxon>
    </lineage>
</organism>
<evidence type="ECO:0000256" key="1">
    <source>
        <dbReference type="SAM" id="MobiDB-lite"/>
    </source>
</evidence>